<evidence type="ECO:0000256" key="5">
    <source>
        <dbReference type="ARBA" id="ARBA00023136"/>
    </source>
</evidence>
<organism evidence="8 9">
    <name type="scientific">Pontibacter fetidus</name>
    <dbReference type="NCBI Taxonomy" id="2700082"/>
    <lineage>
        <taxon>Bacteria</taxon>
        <taxon>Pseudomonadati</taxon>
        <taxon>Bacteroidota</taxon>
        <taxon>Cytophagia</taxon>
        <taxon>Cytophagales</taxon>
        <taxon>Hymenobacteraceae</taxon>
        <taxon>Pontibacter</taxon>
    </lineage>
</organism>
<accession>A0A6B2H3D0</accession>
<sequence length="80" mass="9025">MLETTLLFIGGIGPIEVVLLLLFAVVPFTLWLWAIIDLLLGNFSENTTKLIWLVVVAFIPFLGAILYLLIGRRQKVRTIN</sequence>
<feature type="transmembrane region" description="Helical" evidence="6">
    <location>
        <begin position="7"/>
        <end position="30"/>
    </location>
</feature>
<evidence type="ECO:0000256" key="4">
    <source>
        <dbReference type="ARBA" id="ARBA00022989"/>
    </source>
</evidence>
<reference evidence="8 9" key="1">
    <citation type="submission" date="2020-01" db="EMBL/GenBank/DDBJ databases">
        <authorList>
            <person name="Kim M.K."/>
        </authorList>
    </citation>
    <scope>NUCLEOTIDE SEQUENCE [LARGE SCALE GENOMIC DNA]</scope>
    <source>
        <strain evidence="8 9">BT213</strain>
    </source>
</reference>
<comment type="caution">
    <text evidence="8">The sequence shown here is derived from an EMBL/GenBank/DDBJ whole genome shotgun (WGS) entry which is preliminary data.</text>
</comment>
<protein>
    <submittedName>
        <fullName evidence="8">PLDc_N domain-containing protein</fullName>
    </submittedName>
</protein>
<proteinExistence type="predicted"/>
<keyword evidence="3 6" id="KW-0812">Transmembrane</keyword>
<keyword evidence="9" id="KW-1185">Reference proteome</keyword>
<evidence type="ECO:0000256" key="6">
    <source>
        <dbReference type="SAM" id="Phobius"/>
    </source>
</evidence>
<dbReference type="Pfam" id="PF13396">
    <property type="entry name" value="PLDc_N"/>
    <property type="match status" value="1"/>
</dbReference>
<evidence type="ECO:0000256" key="1">
    <source>
        <dbReference type="ARBA" id="ARBA00004651"/>
    </source>
</evidence>
<dbReference type="GO" id="GO:0005886">
    <property type="term" value="C:plasma membrane"/>
    <property type="evidence" value="ECO:0007669"/>
    <property type="project" value="UniProtKB-SubCell"/>
</dbReference>
<gene>
    <name evidence="8" type="ORF">GWO68_13085</name>
</gene>
<dbReference type="AlphaFoldDB" id="A0A6B2H3D0"/>
<keyword evidence="5 6" id="KW-0472">Membrane</keyword>
<name>A0A6B2H3D0_9BACT</name>
<evidence type="ECO:0000256" key="2">
    <source>
        <dbReference type="ARBA" id="ARBA00022475"/>
    </source>
</evidence>
<dbReference type="RefSeq" id="WP_162346907.1">
    <property type="nucleotide sequence ID" value="NZ_JAAEAA010000016.1"/>
</dbReference>
<dbReference type="InterPro" id="IPR027379">
    <property type="entry name" value="CLS_N"/>
</dbReference>
<keyword evidence="2" id="KW-1003">Cell membrane</keyword>
<evidence type="ECO:0000256" key="3">
    <source>
        <dbReference type="ARBA" id="ARBA00022692"/>
    </source>
</evidence>
<keyword evidence="4 6" id="KW-1133">Transmembrane helix</keyword>
<evidence type="ECO:0000313" key="9">
    <source>
        <dbReference type="Proteomes" id="UP000478546"/>
    </source>
</evidence>
<evidence type="ECO:0000313" key="8">
    <source>
        <dbReference type="EMBL" id="NDK56853.1"/>
    </source>
</evidence>
<comment type="subcellular location">
    <subcellularLocation>
        <location evidence="1">Cell membrane</location>
        <topology evidence="1">Multi-pass membrane protein</topology>
    </subcellularLocation>
</comment>
<feature type="transmembrane region" description="Helical" evidence="6">
    <location>
        <begin position="50"/>
        <end position="70"/>
    </location>
</feature>
<dbReference type="EMBL" id="JAAEAA010000016">
    <property type="protein sequence ID" value="NDK56853.1"/>
    <property type="molecule type" value="Genomic_DNA"/>
</dbReference>
<evidence type="ECO:0000259" key="7">
    <source>
        <dbReference type="Pfam" id="PF13396"/>
    </source>
</evidence>
<dbReference type="Proteomes" id="UP000478546">
    <property type="component" value="Unassembled WGS sequence"/>
</dbReference>
<feature type="domain" description="Cardiolipin synthase N-terminal" evidence="7">
    <location>
        <begin position="30"/>
        <end position="72"/>
    </location>
</feature>